<feature type="compositionally biased region" description="Basic and acidic residues" evidence="1">
    <location>
        <begin position="71"/>
        <end position="96"/>
    </location>
</feature>
<evidence type="ECO:0000313" key="2">
    <source>
        <dbReference type="EMBL" id="CAB4765982.1"/>
    </source>
</evidence>
<dbReference type="EMBL" id="CAEZYY010000038">
    <property type="protein sequence ID" value="CAB4765982.1"/>
    <property type="molecule type" value="Genomic_DNA"/>
</dbReference>
<gene>
    <name evidence="2" type="ORF">UFOPK2806_02093</name>
</gene>
<accession>A0A6J6V1F5</accession>
<organism evidence="2">
    <name type="scientific">freshwater metagenome</name>
    <dbReference type="NCBI Taxonomy" id="449393"/>
    <lineage>
        <taxon>unclassified sequences</taxon>
        <taxon>metagenomes</taxon>
        <taxon>ecological metagenomes</taxon>
    </lineage>
</organism>
<feature type="region of interest" description="Disordered" evidence="1">
    <location>
        <begin position="1"/>
        <end position="137"/>
    </location>
</feature>
<feature type="region of interest" description="Disordered" evidence="1">
    <location>
        <begin position="151"/>
        <end position="257"/>
    </location>
</feature>
<sequence length="257" mass="28012">MGSPARTPAGTDRQPIPASLPRRVPQLPARTRVGGPIQPAQAHHIRSRHPPEHHTGAPRPRAPSTALRSALPDRHARGRDQGVPRRAQCEVHDRAWLRTGEAPGQVGDGGRTRRDKPSLGTRRRTHPARVGRGACPPPREALVRRAAVGGTVGHLDGDRTRDALRTADRGRSQGAAGTARPCTCAPDVRAPRTRARRVGAGVPVRPAQPRGADRRGLNRGADPSARPHSERRRRRALLPHPHPRRRHLHPPFRTLVA</sequence>
<feature type="compositionally biased region" description="Basic residues" evidence="1">
    <location>
        <begin position="229"/>
        <end position="250"/>
    </location>
</feature>
<evidence type="ECO:0000256" key="1">
    <source>
        <dbReference type="SAM" id="MobiDB-lite"/>
    </source>
</evidence>
<reference evidence="2" key="1">
    <citation type="submission" date="2020-05" db="EMBL/GenBank/DDBJ databases">
        <authorList>
            <person name="Chiriac C."/>
            <person name="Salcher M."/>
            <person name="Ghai R."/>
            <person name="Kavagutti S V."/>
        </authorList>
    </citation>
    <scope>NUCLEOTIDE SEQUENCE</scope>
</reference>
<feature type="compositionally biased region" description="Basic and acidic residues" evidence="1">
    <location>
        <begin position="155"/>
        <end position="171"/>
    </location>
</feature>
<dbReference type="AlphaFoldDB" id="A0A6J6V1F5"/>
<proteinExistence type="predicted"/>
<protein>
    <submittedName>
        <fullName evidence="2">Unannotated protein</fullName>
    </submittedName>
</protein>
<name>A0A6J6V1F5_9ZZZZ</name>
<feature type="compositionally biased region" description="Low complexity" evidence="1">
    <location>
        <begin position="198"/>
        <end position="207"/>
    </location>
</feature>